<evidence type="ECO:0000259" key="1">
    <source>
        <dbReference type="Pfam" id="PF00248"/>
    </source>
</evidence>
<dbReference type="PANTHER" id="PTHR43364">
    <property type="entry name" value="NADH-SPECIFIC METHYLGLYOXAL REDUCTASE-RELATED"/>
    <property type="match status" value="1"/>
</dbReference>
<name>A0ABN1U764_9ACTN</name>
<dbReference type="InterPro" id="IPR050523">
    <property type="entry name" value="AKR_Detox_Biosynth"/>
</dbReference>
<organism evidence="2 3">
    <name type="scientific">Kitasatospora arboriphila</name>
    <dbReference type="NCBI Taxonomy" id="258052"/>
    <lineage>
        <taxon>Bacteria</taxon>
        <taxon>Bacillati</taxon>
        <taxon>Actinomycetota</taxon>
        <taxon>Actinomycetes</taxon>
        <taxon>Kitasatosporales</taxon>
        <taxon>Streptomycetaceae</taxon>
        <taxon>Kitasatospora</taxon>
    </lineage>
</organism>
<evidence type="ECO:0000313" key="2">
    <source>
        <dbReference type="EMBL" id="GAA1124521.1"/>
    </source>
</evidence>
<dbReference type="InterPro" id="IPR020471">
    <property type="entry name" value="AKR"/>
</dbReference>
<dbReference type="PRINTS" id="PR00069">
    <property type="entry name" value="ALDKETRDTASE"/>
</dbReference>
<dbReference type="CDD" id="cd19091">
    <property type="entry name" value="AKR_PsAKR"/>
    <property type="match status" value="1"/>
</dbReference>
<evidence type="ECO:0000313" key="3">
    <source>
        <dbReference type="Proteomes" id="UP001499987"/>
    </source>
</evidence>
<keyword evidence="3" id="KW-1185">Reference proteome</keyword>
<proteinExistence type="predicted"/>
<dbReference type="Gene3D" id="3.20.20.100">
    <property type="entry name" value="NADP-dependent oxidoreductase domain"/>
    <property type="match status" value="1"/>
</dbReference>
<sequence>MRYRYLGDTGLAVSELCFGAMTFGGGASFLGAPDRNWSEFGTVQDQDVHRLMDLALDSGINFFDTADVYKNGMGEEFFGQTLSKVRDRVVIGTKGRWRVDGDGPNDFGSTRHHLNAAVDASLRRLRTDYIDLYHLHGFDPRTSLDETLRVLDDLVRSGKVRYIGVSNFAAWQLMKALSVSERRNLERFVCYQGYYNLGARDLEWEIIPLAQDQKVGITAWSPLAGGFLTGKYRRGEGRPAGSRLAEATPAESAPLTDQEQAYDIVDEMARIAEARGATVAQVAINWVLSRPQITSAVIGATKLHQLEDNLKAMEWELSADEAAALDKVSEARVPYPYWHIATVGADRKLPGDVYPA</sequence>
<dbReference type="Pfam" id="PF00248">
    <property type="entry name" value="Aldo_ket_red"/>
    <property type="match status" value="1"/>
</dbReference>
<protein>
    <submittedName>
        <fullName evidence="2">Aldo/keto reductase</fullName>
    </submittedName>
</protein>
<comment type="caution">
    <text evidence="2">The sequence shown here is derived from an EMBL/GenBank/DDBJ whole genome shotgun (WGS) entry which is preliminary data.</text>
</comment>
<dbReference type="InterPro" id="IPR018170">
    <property type="entry name" value="Aldo/ket_reductase_CS"/>
</dbReference>
<dbReference type="InterPro" id="IPR023210">
    <property type="entry name" value="NADP_OxRdtase_dom"/>
</dbReference>
<dbReference type="RefSeq" id="WP_344628175.1">
    <property type="nucleotide sequence ID" value="NZ_BAAALD010000145.1"/>
</dbReference>
<feature type="domain" description="NADP-dependent oxidoreductase" evidence="1">
    <location>
        <begin position="15"/>
        <end position="329"/>
    </location>
</feature>
<gene>
    <name evidence="2" type="ORF">GCM10009663_74300</name>
</gene>
<dbReference type="SUPFAM" id="SSF51430">
    <property type="entry name" value="NAD(P)-linked oxidoreductase"/>
    <property type="match status" value="1"/>
</dbReference>
<dbReference type="PANTHER" id="PTHR43364:SF18">
    <property type="entry name" value="OXIDOREDUCTASE"/>
    <property type="match status" value="1"/>
</dbReference>
<dbReference type="EMBL" id="BAAALD010000145">
    <property type="protein sequence ID" value="GAA1124521.1"/>
    <property type="molecule type" value="Genomic_DNA"/>
</dbReference>
<reference evidence="2 3" key="1">
    <citation type="journal article" date="2019" name="Int. J. Syst. Evol. Microbiol.">
        <title>The Global Catalogue of Microorganisms (GCM) 10K type strain sequencing project: providing services to taxonomists for standard genome sequencing and annotation.</title>
        <authorList>
            <consortium name="The Broad Institute Genomics Platform"/>
            <consortium name="The Broad Institute Genome Sequencing Center for Infectious Disease"/>
            <person name="Wu L."/>
            <person name="Ma J."/>
        </authorList>
    </citation>
    <scope>NUCLEOTIDE SEQUENCE [LARGE SCALE GENOMIC DNA]</scope>
    <source>
        <strain evidence="2 3">JCM 13002</strain>
    </source>
</reference>
<accession>A0ABN1U764</accession>
<dbReference type="InterPro" id="IPR036812">
    <property type="entry name" value="NAD(P)_OxRdtase_dom_sf"/>
</dbReference>
<dbReference type="Proteomes" id="UP001499987">
    <property type="component" value="Unassembled WGS sequence"/>
</dbReference>
<dbReference type="PROSITE" id="PS00062">
    <property type="entry name" value="ALDOKETO_REDUCTASE_2"/>
    <property type="match status" value="1"/>
</dbReference>